<dbReference type="NCBIfam" id="TIGR02595">
    <property type="entry name" value="PEP_CTERM"/>
    <property type="match status" value="1"/>
</dbReference>
<evidence type="ECO:0000313" key="4">
    <source>
        <dbReference type="Proteomes" id="UP000559987"/>
    </source>
</evidence>
<feature type="chain" id="PRO_5033016497" description="Ice-binding protein C-terminal domain-containing protein" evidence="1">
    <location>
        <begin position="23"/>
        <end position="247"/>
    </location>
</feature>
<reference evidence="3 4" key="1">
    <citation type="submission" date="2020-08" db="EMBL/GenBank/DDBJ databases">
        <title>Genomic Encyclopedia of Type Strains, Phase III (KMG-III): the genomes of soil and plant-associated and newly described type strains.</title>
        <authorList>
            <person name="Whitman W."/>
        </authorList>
    </citation>
    <scope>NUCLEOTIDE SEQUENCE [LARGE SCALE GENOMIC DNA]</scope>
    <source>
        <strain evidence="3 4">CECT 8571</strain>
    </source>
</reference>
<accession>A0A839UXP1</accession>
<comment type="caution">
    <text evidence="3">The sequence shown here is derived from an EMBL/GenBank/DDBJ whole genome shotgun (WGS) entry which is preliminary data.</text>
</comment>
<evidence type="ECO:0000259" key="2">
    <source>
        <dbReference type="Pfam" id="PF07589"/>
    </source>
</evidence>
<feature type="domain" description="Ice-binding protein C-terminal" evidence="2">
    <location>
        <begin position="223"/>
        <end position="244"/>
    </location>
</feature>
<keyword evidence="1" id="KW-0732">Signal</keyword>
<proteinExistence type="predicted"/>
<sequence length="247" mass="25624">MKGIIKSALIGGALFASSLASASVVVNYDSNAAAGEAAFMAFLAGPTVVEDFNSLGSAPSYGTTDQNSWEGHAASYSTNVGTFTLVTAGNAGANLHNDHLMIESSKTGEFGRESLASDDSDFWLDSNDAKVVTWDFDNITTAGMNAFGFFMADASDVGATLTLLFDDGTYSDSYVISPYLASGNMGYVSVKSSMNIMGATLTFNNSNGNDGWGIDDVTVGRLPEPGTVLLLGLGLLGLGAARRRVKA</sequence>
<dbReference type="AlphaFoldDB" id="A0A839UXP1"/>
<dbReference type="InterPro" id="IPR013424">
    <property type="entry name" value="Ice-binding_C"/>
</dbReference>
<dbReference type="EMBL" id="JACHXZ010000005">
    <property type="protein sequence ID" value="MBB3170095.1"/>
    <property type="molecule type" value="Genomic_DNA"/>
</dbReference>
<name>A0A839UXP1_9GAMM</name>
<dbReference type="Pfam" id="PF07589">
    <property type="entry name" value="PEP-CTERM"/>
    <property type="match status" value="1"/>
</dbReference>
<protein>
    <recommendedName>
        <fullName evidence="2">Ice-binding protein C-terminal domain-containing protein</fullName>
    </recommendedName>
</protein>
<keyword evidence="4" id="KW-1185">Reference proteome</keyword>
<evidence type="ECO:0000313" key="3">
    <source>
        <dbReference type="EMBL" id="MBB3170095.1"/>
    </source>
</evidence>
<dbReference type="Proteomes" id="UP000559987">
    <property type="component" value="Unassembled WGS sequence"/>
</dbReference>
<feature type="signal peptide" evidence="1">
    <location>
        <begin position="1"/>
        <end position="22"/>
    </location>
</feature>
<gene>
    <name evidence="3" type="ORF">FHS30_003312</name>
</gene>
<organism evidence="3 4">
    <name type="scientific">Simiduia aestuariiviva</name>
    <dbReference type="NCBI Taxonomy" id="1510459"/>
    <lineage>
        <taxon>Bacteria</taxon>
        <taxon>Pseudomonadati</taxon>
        <taxon>Pseudomonadota</taxon>
        <taxon>Gammaproteobacteria</taxon>
        <taxon>Cellvibrionales</taxon>
        <taxon>Cellvibrionaceae</taxon>
        <taxon>Simiduia</taxon>
    </lineage>
</organism>
<evidence type="ECO:0000256" key="1">
    <source>
        <dbReference type="SAM" id="SignalP"/>
    </source>
</evidence>
<dbReference type="RefSeq" id="WP_183911592.1">
    <property type="nucleotide sequence ID" value="NZ_JACHXZ010000005.1"/>
</dbReference>